<dbReference type="AlphaFoldDB" id="A0A2S5GCY7"/>
<feature type="transmembrane region" description="Helical" evidence="8">
    <location>
        <begin position="332"/>
        <end position="352"/>
    </location>
</feature>
<keyword evidence="7 8" id="KW-0472">Membrane</keyword>
<feature type="transmembrane region" description="Helical" evidence="8">
    <location>
        <begin position="109"/>
        <end position="135"/>
    </location>
</feature>
<feature type="transmembrane region" description="Helical" evidence="8">
    <location>
        <begin position="190"/>
        <end position="208"/>
    </location>
</feature>
<keyword evidence="4" id="KW-0309">Germination</keyword>
<keyword evidence="10" id="KW-1185">Reference proteome</keyword>
<dbReference type="InterPro" id="IPR004761">
    <property type="entry name" value="Spore_GerAB"/>
</dbReference>
<feature type="transmembrane region" description="Helical" evidence="8">
    <location>
        <begin position="42"/>
        <end position="64"/>
    </location>
</feature>
<accession>A0A2S5GCY7</accession>
<dbReference type="GO" id="GO:0009847">
    <property type="term" value="P:spore germination"/>
    <property type="evidence" value="ECO:0007669"/>
    <property type="project" value="InterPro"/>
</dbReference>
<feature type="transmembrane region" description="Helical" evidence="8">
    <location>
        <begin position="147"/>
        <end position="165"/>
    </location>
</feature>
<evidence type="ECO:0000256" key="5">
    <source>
        <dbReference type="ARBA" id="ARBA00022692"/>
    </source>
</evidence>
<proteinExistence type="inferred from homology"/>
<protein>
    <submittedName>
        <fullName evidence="9">Spore gernimation protein</fullName>
    </submittedName>
</protein>
<keyword evidence="6 8" id="KW-1133">Transmembrane helix</keyword>
<dbReference type="GO" id="GO:0016020">
    <property type="term" value="C:membrane"/>
    <property type="evidence" value="ECO:0007669"/>
    <property type="project" value="UniProtKB-SubCell"/>
</dbReference>
<evidence type="ECO:0000256" key="8">
    <source>
        <dbReference type="SAM" id="Phobius"/>
    </source>
</evidence>
<evidence type="ECO:0000313" key="9">
    <source>
        <dbReference type="EMBL" id="PPA70781.1"/>
    </source>
</evidence>
<evidence type="ECO:0000256" key="6">
    <source>
        <dbReference type="ARBA" id="ARBA00022989"/>
    </source>
</evidence>
<dbReference type="EMBL" id="PREZ01000003">
    <property type="protein sequence ID" value="PPA70781.1"/>
    <property type="molecule type" value="Genomic_DNA"/>
</dbReference>
<comment type="caution">
    <text evidence="9">The sequence shown here is derived from an EMBL/GenBank/DDBJ whole genome shotgun (WGS) entry which is preliminary data.</text>
</comment>
<feature type="transmembrane region" description="Helical" evidence="8">
    <location>
        <begin position="220"/>
        <end position="240"/>
    </location>
</feature>
<feature type="transmembrane region" description="Helical" evidence="8">
    <location>
        <begin position="268"/>
        <end position="288"/>
    </location>
</feature>
<dbReference type="OrthoDB" id="1931502at2"/>
<evidence type="ECO:0000313" key="10">
    <source>
        <dbReference type="Proteomes" id="UP000239047"/>
    </source>
</evidence>
<evidence type="ECO:0000256" key="4">
    <source>
        <dbReference type="ARBA" id="ARBA00022544"/>
    </source>
</evidence>
<feature type="transmembrane region" description="Helical" evidence="8">
    <location>
        <begin position="303"/>
        <end position="320"/>
    </location>
</feature>
<organism evidence="9 10">
    <name type="scientific">Jeotgalibacillus proteolyticus</name>
    <dbReference type="NCBI Taxonomy" id="2082395"/>
    <lineage>
        <taxon>Bacteria</taxon>
        <taxon>Bacillati</taxon>
        <taxon>Bacillota</taxon>
        <taxon>Bacilli</taxon>
        <taxon>Bacillales</taxon>
        <taxon>Caryophanaceae</taxon>
        <taxon>Jeotgalibacillus</taxon>
    </lineage>
</organism>
<evidence type="ECO:0000256" key="7">
    <source>
        <dbReference type="ARBA" id="ARBA00023136"/>
    </source>
</evidence>
<dbReference type="PANTHER" id="PTHR34975">
    <property type="entry name" value="SPORE GERMINATION PROTEIN A2"/>
    <property type="match status" value="1"/>
</dbReference>
<dbReference type="RefSeq" id="WP_104057531.1">
    <property type="nucleotide sequence ID" value="NZ_PREZ01000003.1"/>
</dbReference>
<feature type="transmembrane region" description="Helical" evidence="8">
    <location>
        <begin position="12"/>
        <end position="30"/>
    </location>
</feature>
<evidence type="ECO:0000256" key="3">
    <source>
        <dbReference type="ARBA" id="ARBA00022448"/>
    </source>
</evidence>
<evidence type="ECO:0000256" key="1">
    <source>
        <dbReference type="ARBA" id="ARBA00004141"/>
    </source>
</evidence>
<evidence type="ECO:0000256" key="2">
    <source>
        <dbReference type="ARBA" id="ARBA00007998"/>
    </source>
</evidence>
<keyword evidence="5 8" id="KW-0812">Transmembrane</keyword>
<dbReference type="NCBIfam" id="TIGR00912">
    <property type="entry name" value="2A0309"/>
    <property type="match status" value="1"/>
</dbReference>
<sequence length="361" mass="42142">MDNNKRKKLNGYHVVFLVQNTMVGLGLLSLPNKLNSMGYSQWWLPLLLGVIANLTLIPMIWLFLRYPTENLYTLNEKLLGKWFGKFVNLFLVLYLIIFISSIVEGYLDLILIVALPDRPITGPLIVFFLVLLYIVHGGIKSIARFSIMSFFLTIWMLIFLYWPIIEGDPRHLLPVSNFTLKEWLQASRNGYFSMVGYDLIMIYFPYIIHQKRAFLHGSIGIWITSIVYFTVTVVSVMYFSPWQMEEVVYPILKLYKAVELSFFERIDVMGISLWVFLLLSTASAYLWVGKKGLDSLRNNNKTYHLYLLAILIFVFINIPFPKDLQDILYDQIFYLKLAIILWPNVLILVHLIRPKKGRTVT</sequence>
<keyword evidence="3" id="KW-0813">Transport</keyword>
<dbReference type="Pfam" id="PF03845">
    <property type="entry name" value="Spore_permease"/>
    <property type="match status" value="1"/>
</dbReference>
<comment type="subcellular location">
    <subcellularLocation>
        <location evidence="1">Membrane</location>
        <topology evidence="1">Multi-pass membrane protein</topology>
    </subcellularLocation>
</comment>
<name>A0A2S5GCY7_9BACL</name>
<dbReference type="Proteomes" id="UP000239047">
    <property type="component" value="Unassembled WGS sequence"/>
</dbReference>
<feature type="transmembrane region" description="Helical" evidence="8">
    <location>
        <begin position="85"/>
        <end position="103"/>
    </location>
</feature>
<reference evidence="9 10" key="1">
    <citation type="submission" date="2018-02" db="EMBL/GenBank/DDBJ databases">
        <title>Jeotgalibacillus proteolyticum sp. nov. a protease producing bacterium isolated from ocean sediments of Laizhou Bay.</title>
        <authorList>
            <person name="Li Y."/>
        </authorList>
    </citation>
    <scope>NUCLEOTIDE SEQUENCE [LARGE SCALE GENOMIC DNA]</scope>
    <source>
        <strain evidence="9 10">22-7</strain>
    </source>
</reference>
<dbReference type="PANTHER" id="PTHR34975:SF2">
    <property type="entry name" value="SPORE GERMINATION PROTEIN A2"/>
    <property type="match status" value="1"/>
</dbReference>
<comment type="similarity">
    <text evidence="2">Belongs to the amino acid-polyamine-organocation (APC) superfamily. Spore germination protein (SGP) (TC 2.A.3.9) family.</text>
</comment>
<dbReference type="Gene3D" id="1.20.1740.10">
    <property type="entry name" value="Amino acid/polyamine transporter I"/>
    <property type="match status" value="1"/>
</dbReference>
<gene>
    <name evidence="9" type="ORF">C4B60_08290</name>
</gene>